<evidence type="ECO:0000256" key="1">
    <source>
        <dbReference type="SAM" id="MobiDB-lite"/>
    </source>
</evidence>
<comment type="caution">
    <text evidence="2">The sequence shown here is derived from an EMBL/GenBank/DDBJ whole genome shotgun (WGS) entry which is preliminary data.</text>
</comment>
<dbReference type="Proteomes" id="UP000652761">
    <property type="component" value="Unassembled WGS sequence"/>
</dbReference>
<reference evidence="2" key="1">
    <citation type="submission" date="2017-07" db="EMBL/GenBank/DDBJ databases">
        <title>Taro Niue Genome Assembly and Annotation.</title>
        <authorList>
            <person name="Atibalentja N."/>
            <person name="Keating K."/>
            <person name="Fields C.J."/>
        </authorList>
    </citation>
    <scope>NUCLEOTIDE SEQUENCE</scope>
    <source>
        <strain evidence="2">Niue_2</strain>
        <tissue evidence="2">Leaf</tissue>
    </source>
</reference>
<sequence>MQALSAFVTHTHPNAPETTKSTVPGIACNRPPYGEDHCQQVHYQTCHHSTNTPSDHTRHAHDLATTATHCSAHMKLAAKSHIYKTIESTSLTLVGRCQQRTSTFL</sequence>
<protein>
    <submittedName>
        <fullName evidence="2">Uncharacterized protein</fullName>
    </submittedName>
</protein>
<evidence type="ECO:0000313" key="2">
    <source>
        <dbReference type="EMBL" id="MQM10140.1"/>
    </source>
</evidence>
<dbReference type="AlphaFoldDB" id="A0A843X3I1"/>
<accession>A0A843X3I1</accession>
<keyword evidence="3" id="KW-1185">Reference proteome</keyword>
<proteinExistence type="predicted"/>
<organism evidence="2 3">
    <name type="scientific">Colocasia esculenta</name>
    <name type="common">Wild taro</name>
    <name type="synonym">Arum esculentum</name>
    <dbReference type="NCBI Taxonomy" id="4460"/>
    <lineage>
        <taxon>Eukaryota</taxon>
        <taxon>Viridiplantae</taxon>
        <taxon>Streptophyta</taxon>
        <taxon>Embryophyta</taxon>
        <taxon>Tracheophyta</taxon>
        <taxon>Spermatophyta</taxon>
        <taxon>Magnoliopsida</taxon>
        <taxon>Liliopsida</taxon>
        <taxon>Araceae</taxon>
        <taxon>Aroideae</taxon>
        <taxon>Colocasieae</taxon>
        <taxon>Colocasia</taxon>
    </lineage>
</organism>
<evidence type="ECO:0000313" key="3">
    <source>
        <dbReference type="Proteomes" id="UP000652761"/>
    </source>
</evidence>
<name>A0A843X3I1_COLES</name>
<feature type="region of interest" description="Disordered" evidence="1">
    <location>
        <begin position="1"/>
        <end position="24"/>
    </location>
</feature>
<gene>
    <name evidence="2" type="ORF">Taro_043031</name>
</gene>
<dbReference type="EMBL" id="NMUH01004590">
    <property type="protein sequence ID" value="MQM10140.1"/>
    <property type="molecule type" value="Genomic_DNA"/>
</dbReference>